<dbReference type="SMART" id="SM00382">
    <property type="entry name" value="AAA"/>
    <property type="match status" value="1"/>
</dbReference>
<dbReference type="AlphaFoldDB" id="A0AAW5JNF6"/>
<feature type="domain" description="PAS" evidence="8">
    <location>
        <begin position="67"/>
        <end position="147"/>
    </location>
</feature>
<dbReference type="RefSeq" id="WP_256304565.1">
    <property type="nucleotide sequence ID" value="NZ_JANFYS010000030.1"/>
</dbReference>
<dbReference type="Pfam" id="PF00158">
    <property type="entry name" value="Sigma54_activat"/>
    <property type="match status" value="1"/>
</dbReference>
<dbReference type="PROSITE" id="PS00676">
    <property type="entry name" value="SIGMA54_INTERACT_2"/>
    <property type="match status" value="1"/>
</dbReference>
<dbReference type="Proteomes" id="UP001204562">
    <property type="component" value="Unassembled WGS sequence"/>
</dbReference>
<keyword evidence="4" id="KW-0238">DNA-binding</keyword>
<dbReference type="PROSITE" id="PS50045">
    <property type="entry name" value="SIGMA54_INTERACT_4"/>
    <property type="match status" value="1"/>
</dbReference>
<dbReference type="InterPro" id="IPR002078">
    <property type="entry name" value="Sigma_54_int"/>
</dbReference>
<gene>
    <name evidence="9" type="ORF">NE579_13090</name>
</gene>
<dbReference type="InterPro" id="IPR000014">
    <property type="entry name" value="PAS"/>
</dbReference>
<dbReference type="Gene3D" id="1.10.10.60">
    <property type="entry name" value="Homeodomain-like"/>
    <property type="match status" value="1"/>
</dbReference>
<dbReference type="CDD" id="cd00130">
    <property type="entry name" value="PAS"/>
    <property type="match status" value="1"/>
</dbReference>
<dbReference type="PROSITE" id="PS00688">
    <property type="entry name" value="SIGMA54_INTERACT_3"/>
    <property type="match status" value="1"/>
</dbReference>
<accession>A0AAW5JNF6</accession>
<dbReference type="InterPro" id="IPR025943">
    <property type="entry name" value="Sigma_54_int_dom_ATP-bd_2"/>
</dbReference>
<evidence type="ECO:0000313" key="10">
    <source>
        <dbReference type="Proteomes" id="UP001204562"/>
    </source>
</evidence>
<keyword evidence="2" id="KW-0067">ATP-binding</keyword>
<dbReference type="InterPro" id="IPR025944">
    <property type="entry name" value="Sigma_54_int_dom_CS"/>
</dbReference>
<dbReference type="InterPro" id="IPR058031">
    <property type="entry name" value="AAA_lid_NorR"/>
</dbReference>
<proteinExistence type="predicted"/>
<sequence>MLWRDVMNPRLTDTVSVSALPADGNTLDLDLDAIPREDTLVRVVDGAGKCVGGVKRELLEYLRGTQLPERFMAILDKIDEAVIAIDRDGRIYYVNPSYTKVLGVPVGRVLGRYLQRLEPSSALLTVLKPPHRPVSEKKQLIRSINKYVSIRVYPIFLHGRFQGAMSIFTDITRLNELNQEVERISQVAEEYSRQLEAETVLKQSQVIGESKVYTNSILKAVTVAKTDAAVLLRGENGVGKEVFTRILRDNSARKDKPFITVNCSAIPETLIESELFGYEEGAFTGAKRGGSMGKFQLAQGGTLLLDEIGDMPMPMQAKLLRVLQEGEIEKLGRQKNIPVDVRIIAATNQPLEEMIRSGRFREDLYYRLNVVSIHIPPLRERGNDILLLTDHYLSVYNRKYHKDLHISGEVYQRFLAYAWPGNVRQLQNVIESVVVLSHGPVIRLEDLPEQIVAFEPLPQSSPAAPPQTAAAPPPETGTLAEEMARHERQVIAAALARFPGDRKRAMEALGLSRRTFYRKLSQHRL</sequence>
<dbReference type="InterPro" id="IPR013656">
    <property type="entry name" value="PAS_4"/>
</dbReference>
<dbReference type="SUPFAM" id="SSF55785">
    <property type="entry name" value="PYP-like sensor domain (PAS domain)"/>
    <property type="match status" value="1"/>
</dbReference>
<dbReference type="Gene3D" id="1.10.8.60">
    <property type="match status" value="1"/>
</dbReference>
<dbReference type="Pfam" id="PF25601">
    <property type="entry name" value="AAA_lid_14"/>
    <property type="match status" value="1"/>
</dbReference>
<dbReference type="SUPFAM" id="SSF52540">
    <property type="entry name" value="P-loop containing nucleoside triphosphate hydrolases"/>
    <property type="match status" value="1"/>
</dbReference>
<dbReference type="Gene3D" id="3.30.450.20">
    <property type="entry name" value="PAS domain"/>
    <property type="match status" value="1"/>
</dbReference>
<dbReference type="GO" id="GO:0005524">
    <property type="term" value="F:ATP binding"/>
    <property type="evidence" value="ECO:0007669"/>
    <property type="project" value="UniProtKB-KW"/>
</dbReference>
<dbReference type="InterPro" id="IPR009057">
    <property type="entry name" value="Homeodomain-like_sf"/>
</dbReference>
<dbReference type="InterPro" id="IPR003593">
    <property type="entry name" value="AAA+_ATPase"/>
</dbReference>
<evidence type="ECO:0000259" key="7">
    <source>
        <dbReference type="PROSITE" id="PS50045"/>
    </source>
</evidence>
<keyword evidence="1" id="KW-0547">Nucleotide-binding</keyword>
<dbReference type="Pfam" id="PF08448">
    <property type="entry name" value="PAS_4"/>
    <property type="match status" value="1"/>
</dbReference>
<dbReference type="InterPro" id="IPR027417">
    <property type="entry name" value="P-loop_NTPase"/>
</dbReference>
<dbReference type="PANTHER" id="PTHR32071">
    <property type="entry name" value="TRANSCRIPTIONAL REGULATORY PROTEIN"/>
    <property type="match status" value="1"/>
</dbReference>
<evidence type="ECO:0000256" key="1">
    <source>
        <dbReference type="ARBA" id="ARBA00022741"/>
    </source>
</evidence>
<dbReference type="EMBL" id="JANFYS010000030">
    <property type="protein sequence ID" value="MCQ4771378.1"/>
    <property type="molecule type" value="Genomic_DNA"/>
</dbReference>
<reference evidence="9" key="1">
    <citation type="submission" date="2022-06" db="EMBL/GenBank/DDBJ databases">
        <title>Isolation of gut microbiota from human fecal samples.</title>
        <authorList>
            <person name="Pamer E.G."/>
            <person name="Barat B."/>
            <person name="Waligurski E."/>
            <person name="Medina S."/>
            <person name="Paddock L."/>
            <person name="Mostad J."/>
        </authorList>
    </citation>
    <scope>NUCLEOTIDE SEQUENCE</scope>
    <source>
        <strain evidence="9">DFI.9.91</strain>
    </source>
</reference>
<organism evidence="9 10">
    <name type="scientific">Intestinimonas massiliensis</name>
    <name type="common">ex Afouda et al. 2020</name>
    <dbReference type="NCBI Taxonomy" id="1673721"/>
    <lineage>
        <taxon>Bacteria</taxon>
        <taxon>Bacillati</taxon>
        <taxon>Bacillota</taxon>
        <taxon>Clostridia</taxon>
        <taxon>Eubacteriales</taxon>
        <taxon>Intestinimonas</taxon>
    </lineage>
</organism>
<dbReference type="PANTHER" id="PTHR32071:SF57">
    <property type="entry name" value="C4-DICARBOXYLATE TRANSPORT TRANSCRIPTIONAL REGULATORY PROTEIN DCTD"/>
    <property type="match status" value="1"/>
</dbReference>
<dbReference type="SMART" id="SM00091">
    <property type="entry name" value="PAS"/>
    <property type="match status" value="1"/>
</dbReference>
<dbReference type="Pfam" id="PF02954">
    <property type="entry name" value="HTH_8"/>
    <property type="match status" value="1"/>
</dbReference>
<dbReference type="GO" id="GO:0043565">
    <property type="term" value="F:sequence-specific DNA binding"/>
    <property type="evidence" value="ECO:0007669"/>
    <property type="project" value="InterPro"/>
</dbReference>
<dbReference type="NCBIfam" id="TIGR00229">
    <property type="entry name" value="sensory_box"/>
    <property type="match status" value="1"/>
</dbReference>
<protein>
    <submittedName>
        <fullName evidence="9">Sigma 54-interacting transcriptional regulator</fullName>
    </submittedName>
</protein>
<dbReference type="FunFam" id="3.40.50.300:FF:000006">
    <property type="entry name" value="DNA-binding transcriptional regulator NtrC"/>
    <property type="match status" value="1"/>
</dbReference>
<evidence type="ECO:0000256" key="5">
    <source>
        <dbReference type="ARBA" id="ARBA00023163"/>
    </source>
</evidence>
<feature type="region of interest" description="Disordered" evidence="6">
    <location>
        <begin position="457"/>
        <end position="476"/>
    </location>
</feature>
<comment type="caution">
    <text evidence="9">The sequence shown here is derived from an EMBL/GenBank/DDBJ whole genome shotgun (WGS) entry which is preliminary data.</text>
</comment>
<dbReference type="CDD" id="cd00009">
    <property type="entry name" value="AAA"/>
    <property type="match status" value="1"/>
</dbReference>
<evidence type="ECO:0000256" key="4">
    <source>
        <dbReference type="ARBA" id="ARBA00023125"/>
    </source>
</evidence>
<name>A0AAW5JNF6_9FIRM</name>
<evidence type="ECO:0000256" key="6">
    <source>
        <dbReference type="SAM" id="MobiDB-lite"/>
    </source>
</evidence>
<dbReference type="GO" id="GO:0006355">
    <property type="term" value="P:regulation of DNA-templated transcription"/>
    <property type="evidence" value="ECO:0007669"/>
    <property type="project" value="InterPro"/>
</dbReference>
<evidence type="ECO:0000313" key="9">
    <source>
        <dbReference type="EMBL" id="MCQ4771378.1"/>
    </source>
</evidence>
<dbReference type="Gene3D" id="3.40.50.300">
    <property type="entry name" value="P-loop containing nucleotide triphosphate hydrolases"/>
    <property type="match status" value="1"/>
</dbReference>
<dbReference type="InterPro" id="IPR002197">
    <property type="entry name" value="HTH_Fis"/>
</dbReference>
<keyword evidence="3" id="KW-0805">Transcription regulation</keyword>
<evidence type="ECO:0000256" key="3">
    <source>
        <dbReference type="ARBA" id="ARBA00023015"/>
    </source>
</evidence>
<dbReference type="SUPFAM" id="SSF46689">
    <property type="entry name" value="Homeodomain-like"/>
    <property type="match status" value="1"/>
</dbReference>
<dbReference type="InterPro" id="IPR035965">
    <property type="entry name" value="PAS-like_dom_sf"/>
</dbReference>
<evidence type="ECO:0000259" key="8">
    <source>
        <dbReference type="PROSITE" id="PS50112"/>
    </source>
</evidence>
<dbReference type="PROSITE" id="PS50112">
    <property type="entry name" value="PAS"/>
    <property type="match status" value="1"/>
</dbReference>
<keyword evidence="5" id="KW-0804">Transcription</keyword>
<feature type="domain" description="Sigma-54 factor interaction" evidence="7">
    <location>
        <begin position="206"/>
        <end position="435"/>
    </location>
</feature>
<evidence type="ECO:0000256" key="2">
    <source>
        <dbReference type="ARBA" id="ARBA00022840"/>
    </source>
</evidence>